<organism evidence="1 2">
    <name type="scientific">Arenimonas terrae</name>
    <dbReference type="NCBI Taxonomy" id="2546226"/>
    <lineage>
        <taxon>Bacteria</taxon>
        <taxon>Pseudomonadati</taxon>
        <taxon>Pseudomonadota</taxon>
        <taxon>Gammaproteobacteria</taxon>
        <taxon>Lysobacterales</taxon>
        <taxon>Lysobacteraceae</taxon>
        <taxon>Arenimonas</taxon>
    </lineage>
</organism>
<dbReference type="Gene3D" id="1.10.1070.20">
    <property type="match status" value="1"/>
</dbReference>
<gene>
    <name evidence="1" type="ORF">E1B00_08180</name>
</gene>
<name>A0A5C4RXN6_9GAMM</name>
<dbReference type="EMBL" id="SMDR01000001">
    <property type="protein sequence ID" value="TNJ35709.1"/>
    <property type="molecule type" value="Genomic_DNA"/>
</dbReference>
<reference evidence="1 2" key="1">
    <citation type="submission" date="2019-03" db="EMBL/GenBank/DDBJ databases">
        <title>Arenimonas daejeonensis sp. nov., isolated from compost.</title>
        <authorList>
            <person name="Jeon C.O."/>
        </authorList>
    </citation>
    <scope>NUCLEOTIDE SEQUENCE [LARGE SCALE GENOMIC DNA]</scope>
    <source>
        <strain evidence="1 2">R29</strain>
    </source>
</reference>
<dbReference type="Proteomes" id="UP000305760">
    <property type="component" value="Unassembled WGS sequence"/>
</dbReference>
<sequence>MFPVVQVPSREAGIFEPLGTKAKFWFDDNRSLFKEGRVGTGENWAEVVCAELAELLGLPHASYRLAEFVDQGHVRRGVSTPNFVPTNARLVLGNELIKPVASFETAVRQIRRQEHTIRRIATVMKMSSLLPPLDWTPPSGVEGAGGTMAGYLLLDALVANQDRHEENWGLVVRDGRLYLAPTFDHASSLGRNERDEVRRKKLDATASDHSVVGYARRARSQIFSSDGARLTTHDAFRHISAIFPSGAQFWLDRLGTLSEASFRDVLNQVPNDWISETAREFAVQMLVTNRLALLEK</sequence>
<proteinExistence type="predicted"/>
<keyword evidence="2" id="KW-1185">Reference proteome</keyword>
<evidence type="ECO:0000313" key="1">
    <source>
        <dbReference type="EMBL" id="TNJ35709.1"/>
    </source>
</evidence>
<dbReference type="OrthoDB" id="9812605at2"/>
<dbReference type="RefSeq" id="WP_139447432.1">
    <property type="nucleotide sequence ID" value="NZ_SMDR01000001.1"/>
</dbReference>
<dbReference type="AlphaFoldDB" id="A0A5C4RXN6"/>
<comment type="caution">
    <text evidence="1">The sequence shown here is derived from an EMBL/GenBank/DDBJ whole genome shotgun (WGS) entry which is preliminary data.</text>
</comment>
<evidence type="ECO:0000313" key="2">
    <source>
        <dbReference type="Proteomes" id="UP000305760"/>
    </source>
</evidence>
<protein>
    <submittedName>
        <fullName evidence="1">Uncharacterized protein</fullName>
    </submittedName>
</protein>
<accession>A0A5C4RXN6</accession>